<keyword evidence="2" id="KW-1185">Reference proteome</keyword>
<gene>
    <name evidence="1" type="primary">cobO</name>
    <name evidence="1" type="ORF">ER308_09805</name>
</gene>
<dbReference type="PANTHER" id="PTHR46638:SF1">
    <property type="entry name" value="CORRINOID ADENOSYLTRANSFERASE"/>
    <property type="match status" value="1"/>
</dbReference>
<dbReference type="InterPro" id="IPR027417">
    <property type="entry name" value="P-loop_NTPase"/>
</dbReference>
<dbReference type="GO" id="GO:0009236">
    <property type="term" value="P:cobalamin biosynthetic process"/>
    <property type="evidence" value="ECO:0007669"/>
    <property type="project" value="InterPro"/>
</dbReference>
<protein>
    <submittedName>
        <fullName evidence="1">Cob(I)yrinic acid a,c-diamide adenosyltransferase</fullName>
        <ecNumber evidence="1">2.5.1.17</ecNumber>
    </submittedName>
</protein>
<dbReference type="PANTHER" id="PTHR46638">
    <property type="entry name" value="CORRINOID ADENOSYLTRANSFERASE"/>
    <property type="match status" value="1"/>
</dbReference>
<reference evidence="1 2" key="1">
    <citation type="submission" date="2019-01" db="EMBL/GenBank/DDBJ databases">
        <title>Egibacter rhizosphaerae EGI 80759T.</title>
        <authorList>
            <person name="Chen D.-D."/>
            <person name="Tian Y."/>
            <person name="Jiao J.-Y."/>
            <person name="Zhang X.-T."/>
            <person name="Zhang Y.-G."/>
            <person name="Zhang Y."/>
            <person name="Xiao M."/>
            <person name="Shu W.-S."/>
            <person name="Li W.-J."/>
        </authorList>
    </citation>
    <scope>NUCLEOTIDE SEQUENCE [LARGE SCALE GENOMIC DNA]</scope>
    <source>
        <strain evidence="1 2">EGI 80759</strain>
    </source>
</reference>
<keyword evidence="1" id="KW-0808">Transferase</keyword>
<dbReference type="GO" id="GO:0005524">
    <property type="term" value="F:ATP binding"/>
    <property type="evidence" value="ECO:0007669"/>
    <property type="project" value="InterPro"/>
</dbReference>
<dbReference type="Gene3D" id="3.40.50.300">
    <property type="entry name" value="P-loop containing nucleotide triphosphate hydrolases"/>
    <property type="match status" value="1"/>
</dbReference>
<dbReference type="InterPro" id="IPR003724">
    <property type="entry name" value="CblAdoTrfase_CobA"/>
</dbReference>
<dbReference type="OrthoDB" id="9810309at2"/>
<dbReference type="EMBL" id="CP036402">
    <property type="protein sequence ID" value="QBI19822.1"/>
    <property type="molecule type" value="Genomic_DNA"/>
</dbReference>
<dbReference type="Proteomes" id="UP000291469">
    <property type="component" value="Chromosome"/>
</dbReference>
<sequence length="200" mass="22306">MTTEPTEKTALSGADEITLRKRDRPLVLVNTGNGKGKSTSSFGVIQRGWAQGWHVGVYQFVKSAKWPTGEQRAAAALDASEDGGRISWFKGGDGWTWLSRDLEHSADLAREGWAEAKRRIEDATYRLIVLDEFTYPMTFGWVDTDEVVDTIANRPGFQHVLVTGRDAPQQLVDLADLVSEVHKVKHPFDDGHKGQKGIEW</sequence>
<dbReference type="NCBIfam" id="NF004637">
    <property type="entry name" value="PRK05986.1"/>
    <property type="match status" value="1"/>
</dbReference>
<name>A0A411YFC8_9ACTN</name>
<dbReference type="Pfam" id="PF02572">
    <property type="entry name" value="CobA_CobO_BtuR"/>
    <property type="match status" value="1"/>
</dbReference>
<organism evidence="1 2">
    <name type="scientific">Egibacter rhizosphaerae</name>
    <dbReference type="NCBI Taxonomy" id="1670831"/>
    <lineage>
        <taxon>Bacteria</taxon>
        <taxon>Bacillati</taxon>
        <taxon>Actinomycetota</taxon>
        <taxon>Nitriliruptoria</taxon>
        <taxon>Egibacterales</taxon>
        <taxon>Egibacteraceae</taxon>
        <taxon>Egibacter</taxon>
    </lineage>
</organism>
<proteinExistence type="predicted"/>
<accession>A0A411YFC8</accession>
<dbReference type="AlphaFoldDB" id="A0A411YFC8"/>
<dbReference type="GO" id="GO:0008817">
    <property type="term" value="F:corrinoid adenosyltransferase activity"/>
    <property type="evidence" value="ECO:0007669"/>
    <property type="project" value="UniProtKB-EC"/>
</dbReference>
<dbReference type="KEGG" id="erz:ER308_09805"/>
<evidence type="ECO:0000313" key="2">
    <source>
        <dbReference type="Proteomes" id="UP000291469"/>
    </source>
</evidence>
<dbReference type="RefSeq" id="WP_131154819.1">
    <property type="nucleotide sequence ID" value="NZ_CP036402.1"/>
</dbReference>
<evidence type="ECO:0000313" key="1">
    <source>
        <dbReference type="EMBL" id="QBI19822.1"/>
    </source>
</evidence>
<dbReference type="NCBIfam" id="TIGR00708">
    <property type="entry name" value="cobA"/>
    <property type="match status" value="1"/>
</dbReference>
<dbReference type="SUPFAM" id="SSF52540">
    <property type="entry name" value="P-loop containing nucleoside triphosphate hydrolases"/>
    <property type="match status" value="1"/>
</dbReference>
<dbReference type="CDD" id="cd00561">
    <property type="entry name" value="CobA_ACA"/>
    <property type="match status" value="1"/>
</dbReference>
<dbReference type="EC" id="2.5.1.17" evidence="1"/>
<dbReference type="PIRSF" id="PIRSF015617">
    <property type="entry name" value="Adensltrnsf_CobA"/>
    <property type="match status" value="1"/>
</dbReference>